<name>A0A973W2I0_9BRAD</name>
<sequence>MSNVVPFTTFQYLRLQHEIERFTRSLPPAAPLIGSRQQRERDALIDLIGFAKEGAPPEIA</sequence>
<comment type="caution">
    <text evidence="1">The sequence shown here is derived from an EMBL/GenBank/DDBJ whole genome shotgun (WGS) entry which is preliminary data.</text>
</comment>
<proteinExistence type="predicted"/>
<dbReference type="AlphaFoldDB" id="A0A973W2I0"/>
<evidence type="ECO:0000313" key="1">
    <source>
        <dbReference type="EMBL" id="NVI46402.1"/>
    </source>
</evidence>
<accession>A0A973W2I0</accession>
<dbReference type="RefSeq" id="WP_166205725.1">
    <property type="nucleotide sequence ID" value="NZ_CP088285.1"/>
</dbReference>
<dbReference type="EMBL" id="JAAOLE020000001">
    <property type="protein sequence ID" value="NVI46402.1"/>
    <property type="molecule type" value="Genomic_DNA"/>
</dbReference>
<organism evidence="1">
    <name type="scientific">Bradyrhizobium septentrionale</name>
    <dbReference type="NCBI Taxonomy" id="1404411"/>
    <lineage>
        <taxon>Bacteria</taxon>
        <taxon>Pseudomonadati</taxon>
        <taxon>Pseudomonadota</taxon>
        <taxon>Alphaproteobacteria</taxon>
        <taxon>Hyphomicrobiales</taxon>
        <taxon>Nitrobacteraceae</taxon>
        <taxon>Bradyrhizobium</taxon>
    </lineage>
</organism>
<reference evidence="1" key="1">
    <citation type="submission" date="2020-06" db="EMBL/GenBank/DDBJ databases">
        <title>Whole Genome Sequence of Bradyrhizobium sp. Strain 1S1.</title>
        <authorList>
            <person name="Bromfield E.S.P."/>
            <person name="Cloutier S."/>
        </authorList>
    </citation>
    <scope>NUCLEOTIDE SEQUENCE [LARGE SCALE GENOMIC DNA]</scope>
    <source>
        <strain evidence="1">1S1</strain>
    </source>
</reference>
<protein>
    <submittedName>
        <fullName evidence="1">Uncharacterized protein</fullName>
    </submittedName>
</protein>
<gene>
    <name evidence="1" type="ORF">HAP48_026275</name>
</gene>